<evidence type="ECO:0000313" key="2">
    <source>
        <dbReference type="EMBL" id="EEH52192.1"/>
    </source>
</evidence>
<dbReference type="RefSeq" id="XP_003063819.1">
    <property type="nucleotide sequence ID" value="XM_003063773.1"/>
</dbReference>
<feature type="region of interest" description="Disordered" evidence="1">
    <location>
        <begin position="186"/>
        <end position="205"/>
    </location>
</feature>
<gene>
    <name evidence="2" type="ORF">MICPUCDRAFT_65834</name>
</gene>
<dbReference type="EMBL" id="GG663749">
    <property type="protein sequence ID" value="EEH52192.1"/>
    <property type="molecule type" value="Genomic_DNA"/>
</dbReference>
<protein>
    <submittedName>
        <fullName evidence="2">Predicted protein</fullName>
    </submittedName>
</protein>
<name>C1N700_MICPC</name>
<proteinExistence type="predicted"/>
<dbReference type="GeneID" id="9689260"/>
<keyword evidence="3" id="KW-1185">Reference proteome</keyword>
<organism evidence="3">
    <name type="scientific">Micromonas pusilla (strain CCMP1545)</name>
    <name type="common">Picoplanktonic green alga</name>
    <dbReference type="NCBI Taxonomy" id="564608"/>
    <lineage>
        <taxon>Eukaryota</taxon>
        <taxon>Viridiplantae</taxon>
        <taxon>Chlorophyta</taxon>
        <taxon>Mamiellophyceae</taxon>
        <taxon>Mamiellales</taxon>
        <taxon>Mamiellaceae</taxon>
        <taxon>Micromonas</taxon>
    </lineage>
</organism>
<sequence>MRSLQRRPVHVVRLLQRRRLHSNLVQDGRAVRALFHDRLRGGGGQRRGLLLEQTGRVFFRLRGGFLRSSLRVFARSRQLCGQRRDSPLRFFNLGRESLDLFAACSAATACSVRAPRSTTQLASSSAWYTMALYVPDHSLSSCERTRECVRRRARGREFRLKTREERTIPEEEAEEEKNVVRRFRRRRRRRPAATRPALRSRAKLSNARPRGRFVLAV</sequence>
<accession>C1N700</accession>
<evidence type="ECO:0000313" key="3">
    <source>
        <dbReference type="Proteomes" id="UP000001876"/>
    </source>
</evidence>
<reference evidence="2 3" key="1">
    <citation type="journal article" date="2009" name="Science">
        <title>Green evolution and dynamic adaptations revealed by genomes of the marine picoeukaryotes Micromonas.</title>
        <authorList>
            <person name="Worden A.Z."/>
            <person name="Lee J.H."/>
            <person name="Mock T."/>
            <person name="Rouze P."/>
            <person name="Simmons M.P."/>
            <person name="Aerts A.L."/>
            <person name="Allen A.E."/>
            <person name="Cuvelier M.L."/>
            <person name="Derelle E."/>
            <person name="Everett M.V."/>
            <person name="Foulon E."/>
            <person name="Grimwood J."/>
            <person name="Gundlach H."/>
            <person name="Henrissat B."/>
            <person name="Napoli C."/>
            <person name="McDonald S.M."/>
            <person name="Parker M.S."/>
            <person name="Rombauts S."/>
            <person name="Salamov A."/>
            <person name="Von Dassow P."/>
            <person name="Badger J.H."/>
            <person name="Coutinho P.M."/>
            <person name="Demir E."/>
            <person name="Dubchak I."/>
            <person name="Gentemann C."/>
            <person name="Eikrem W."/>
            <person name="Gready J.E."/>
            <person name="John U."/>
            <person name="Lanier W."/>
            <person name="Lindquist E.A."/>
            <person name="Lucas S."/>
            <person name="Mayer K.F."/>
            <person name="Moreau H."/>
            <person name="Not F."/>
            <person name="Otillar R."/>
            <person name="Panaud O."/>
            <person name="Pangilinan J."/>
            <person name="Paulsen I."/>
            <person name="Piegu B."/>
            <person name="Poliakov A."/>
            <person name="Robbens S."/>
            <person name="Schmutz J."/>
            <person name="Toulza E."/>
            <person name="Wyss T."/>
            <person name="Zelensky A."/>
            <person name="Zhou K."/>
            <person name="Armbrust E.V."/>
            <person name="Bhattacharya D."/>
            <person name="Goodenough U.W."/>
            <person name="Van de Peer Y."/>
            <person name="Grigoriev I.V."/>
        </authorList>
    </citation>
    <scope>NUCLEOTIDE SEQUENCE [LARGE SCALE GENOMIC DNA]</scope>
    <source>
        <strain evidence="2 3">CCMP1545</strain>
    </source>
</reference>
<dbReference type="KEGG" id="mpp:MICPUCDRAFT_65834"/>
<dbReference type="Proteomes" id="UP000001876">
    <property type="component" value="Unassembled WGS sequence"/>
</dbReference>
<evidence type="ECO:0000256" key="1">
    <source>
        <dbReference type="SAM" id="MobiDB-lite"/>
    </source>
</evidence>
<dbReference type="AlphaFoldDB" id="C1N700"/>
<feature type="compositionally biased region" description="Basic residues" evidence="1">
    <location>
        <begin position="186"/>
        <end position="202"/>
    </location>
</feature>